<comment type="caution">
    <text evidence="1">The sequence shown here is derived from an EMBL/GenBank/DDBJ whole genome shotgun (WGS) entry which is preliminary data.</text>
</comment>
<evidence type="ECO:0000313" key="1">
    <source>
        <dbReference type="EMBL" id="ORA96369.1"/>
    </source>
</evidence>
<dbReference type="Gene3D" id="1.10.287.1060">
    <property type="entry name" value="ESAT-6-like"/>
    <property type="match status" value="1"/>
</dbReference>
<keyword evidence="2" id="KW-1185">Reference proteome</keyword>
<accession>A0A1E3SHD5</accession>
<gene>
    <name evidence="1" type="ORF">BST27_25950</name>
</gene>
<organism evidence="1 2">
    <name type="scientific">Mycobacterium intermedium</name>
    <dbReference type="NCBI Taxonomy" id="28445"/>
    <lineage>
        <taxon>Bacteria</taxon>
        <taxon>Bacillati</taxon>
        <taxon>Actinomycetota</taxon>
        <taxon>Actinomycetes</taxon>
        <taxon>Mycobacteriales</taxon>
        <taxon>Mycobacteriaceae</taxon>
        <taxon>Mycobacterium</taxon>
        <taxon>Mycobacterium simiae complex</taxon>
    </lineage>
</organism>
<protein>
    <recommendedName>
        <fullName evidence="3">WXG100 family type VII secretion target</fullName>
    </recommendedName>
</protein>
<proteinExistence type="predicted"/>
<dbReference type="OrthoDB" id="4751353at2"/>
<dbReference type="InterPro" id="IPR036689">
    <property type="entry name" value="ESAT-6-like_sf"/>
</dbReference>
<reference evidence="1 2" key="1">
    <citation type="submission" date="2017-02" db="EMBL/GenBank/DDBJ databases">
        <title>The new phylogeny of genus Mycobacterium.</title>
        <authorList>
            <person name="Tortoli E."/>
            <person name="Trovato A."/>
            <person name="Cirillo D.M."/>
        </authorList>
    </citation>
    <scope>NUCLEOTIDE SEQUENCE [LARGE SCALE GENOMIC DNA]</scope>
    <source>
        <strain evidence="1 2">DSM 44049</strain>
    </source>
</reference>
<dbReference type="EMBL" id="MVHT01000102">
    <property type="protein sequence ID" value="ORA96369.1"/>
    <property type="molecule type" value="Genomic_DNA"/>
</dbReference>
<evidence type="ECO:0008006" key="3">
    <source>
        <dbReference type="Google" id="ProtNLM"/>
    </source>
</evidence>
<dbReference type="InterPro" id="IPR010310">
    <property type="entry name" value="T7SS_ESAT-6-like"/>
</dbReference>
<dbReference type="STRING" id="28445.BHQ20_08535"/>
<dbReference type="SUPFAM" id="SSF140453">
    <property type="entry name" value="EsxAB dimer-like"/>
    <property type="match status" value="1"/>
</dbReference>
<dbReference type="Proteomes" id="UP000192739">
    <property type="component" value="Unassembled WGS sequence"/>
</dbReference>
<sequence length="92" mass="9538">MRVIPEVLNRVGAQLADHGDHLLAVQQACRGQIEDAHGGWVGASAGALSALLDGWARASSAHLDCFGHHAAGMQLAAAAFTELDQRTAGALR</sequence>
<dbReference type="Pfam" id="PF06013">
    <property type="entry name" value="WXG100"/>
    <property type="match status" value="1"/>
</dbReference>
<name>A0A1E3SHD5_MYCIE</name>
<dbReference type="AlphaFoldDB" id="A0A1E3SHD5"/>
<evidence type="ECO:0000313" key="2">
    <source>
        <dbReference type="Proteomes" id="UP000192739"/>
    </source>
</evidence>